<proteinExistence type="predicted"/>
<protein>
    <submittedName>
        <fullName evidence="1">Uncharacterized protein</fullName>
    </submittedName>
</protein>
<gene>
    <name evidence="1" type="ORF">K8V32_01725</name>
</gene>
<organism evidence="1 2">
    <name type="scientific">Enteractinococcus helveticum</name>
    <dbReference type="NCBI Taxonomy" id="1837282"/>
    <lineage>
        <taxon>Bacteria</taxon>
        <taxon>Bacillati</taxon>
        <taxon>Actinomycetota</taxon>
        <taxon>Actinomycetes</taxon>
        <taxon>Micrococcales</taxon>
        <taxon>Micrococcaceae</taxon>
    </lineage>
</organism>
<sequence>MESDDYGPEVEAIYTIERDIMIGCFALRRLLSMPYKVTQEIRKKTVSVTSYPIREGQQLPDAIDALNAYGFYNLDQPSDQNITTQQMCNLFIHSHVLHFVWDLIRMSPQESLTIDEDDARVHGPVQLTGFLVATDTSSKTHLTRVDLETLTRAFEEMGRDTVIGISWRRDHRGRRRIHSVEGGLFKE</sequence>
<reference evidence="1" key="1">
    <citation type="journal article" date="2021" name="PeerJ">
        <title>Extensive microbial diversity within the chicken gut microbiome revealed by metagenomics and culture.</title>
        <authorList>
            <person name="Gilroy R."/>
            <person name="Ravi A."/>
            <person name="Getino M."/>
            <person name="Pursley I."/>
            <person name="Horton D.L."/>
            <person name="Alikhan N.F."/>
            <person name="Baker D."/>
            <person name="Gharbi K."/>
            <person name="Hall N."/>
            <person name="Watson M."/>
            <person name="Adriaenssens E.M."/>
            <person name="Foster-Nyarko E."/>
            <person name="Jarju S."/>
            <person name="Secka A."/>
            <person name="Antonio M."/>
            <person name="Oren A."/>
            <person name="Chaudhuri R.R."/>
            <person name="La Ragione R."/>
            <person name="Hildebrand F."/>
            <person name="Pallen M.J."/>
        </authorList>
    </citation>
    <scope>NUCLEOTIDE SEQUENCE</scope>
    <source>
        <strain evidence="1">ChiHjej13B12-14962</strain>
    </source>
</reference>
<accession>A0A921K6R0</accession>
<dbReference type="RefSeq" id="WP_303901915.1">
    <property type="nucleotide sequence ID" value="NZ_DYXC01000028.1"/>
</dbReference>
<name>A0A921K6R0_9MICC</name>
<comment type="caution">
    <text evidence="1">The sequence shown here is derived from an EMBL/GenBank/DDBJ whole genome shotgun (WGS) entry which is preliminary data.</text>
</comment>
<dbReference type="EMBL" id="DYXC01000028">
    <property type="protein sequence ID" value="HJF13506.1"/>
    <property type="molecule type" value="Genomic_DNA"/>
</dbReference>
<dbReference type="Proteomes" id="UP000703315">
    <property type="component" value="Unassembled WGS sequence"/>
</dbReference>
<reference evidence="1" key="2">
    <citation type="submission" date="2021-09" db="EMBL/GenBank/DDBJ databases">
        <authorList>
            <person name="Gilroy R."/>
        </authorList>
    </citation>
    <scope>NUCLEOTIDE SEQUENCE</scope>
    <source>
        <strain evidence="1">ChiHjej13B12-14962</strain>
    </source>
</reference>
<evidence type="ECO:0000313" key="1">
    <source>
        <dbReference type="EMBL" id="HJF13506.1"/>
    </source>
</evidence>
<evidence type="ECO:0000313" key="2">
    <source>
        <dbReference type="Proteomes" id="UP000703315"/>
    </source>
</evidence>
<dbReference type="AlphaFoldDB" id="A0A921K6R0"/>